<evidence type="ECO:0000259" key="3">
    <source>
        <dbReference type="SMART" id="SM00642"/>
    </source>
</evidence>
<dbReference type="InterPro" id="IPR006047">
    <property type="entry name" value="GH13_cat_dom"/>
</dbReference>
<dbReference type="STRING" id="70996.SE18_03975"/>
<dbReference type="InterPro" id="IPR017853">
    <property type="entry name" value="GH"/>
</dbReference>
<proteinExistence type="predicted"/>
<accession>A0A0N8GT28</accession>
<comment type="caution">
    <text evidence="4">The sequence shown here is derived from an EMBL/GenBank/DDBJ whole genome shotgun (WGS) entry which is preliminary data.</text>
</comment>
<dbReference type="GO" id="GO:0016798">
    <property type="term" value="F:hydrolase activity, acting on glycosyl bonds"/>
    <property type="evidence" value="ECO:0007669"/>
    <property type="project" value="UniProtKB-KW"/>
</dbReference>
<dbReference type="OrthoDB" id="9805159at2"/>
<evidence type="ECO:0000256" key="1">
    <source>
        <dbReference type="ARBA" id="ARBA00022801"/>
    </source>
</evidence>
<dbReference type="EMBL" id="LGKP01000008">
    <property type="protein sequence ID" value="KPL90938.1"/>
    <property type="molecule type" value="Genomic_DNA"/>
</dbReference>
<name>A0A0N8GT28_9CHLR</name>
<evidence type="ECO:0000313" key="5">
    <source>
        <dbReference type="Proteomes" id="UP000050277"/>
    </source>
</evidence>
<evidence type="ECO:0000313" key="4">
    <source>
        <dbReference type="EMBL" id="KPL90938.1"/>
    </source>
</evidence>
<dbReference type="SUPFAM" id="SSF51445">
    <property type="entry name" value="(Trans)glycosidases"/>
    <property type="match status" value="1"/>
</dbReference>
<dbReference type="Gene3D" id="3.90.400.10">
    <property type="entry name" value="Oligo-1,6-glucosidase, Domain 2"/>
    <property type="match status" value="1"/>
</dbReference>
<dbReference type="SMART" id="SM00642">
    <property type="entry name" value="Aamy"/>
    <property type="match status" value="1"/>
</dbReference>
<dbReference type="GO" id="GO:0005975">
    <property type="term" value="P:carbohydrate metabolic process"/>
    <property type="evidence" value="ECO:0007669"/>
    <property type="project" value="InterPro"/>
</dbReference>
<dbReference type="Gene3D" id="3.20.20.80">
    <property type="entry name" value="Glycosidases"/>
    <property type="match status" value="1"/>
</dbReference>
<keyword evidence="5" id="KW-1185">Reference proteome</keyword>
<dbReference type="PANTHER" id="PTHR10357">
    <property type="entry name" value="ALPHA-AMYLASE FAMILY MEMBER"/>
    <property type="match status" value="1"/>
</dbReference>
<keyword evidence="1" id="KW-0378">Hydrolase</keyword>
<dbReference type="PATRIC" id="fig|70996.4.peg.5279"/>
<dbReference type="Pfam" id="PF00128">
    <property type="entry name" value="Alpha-amylase"/>
    <property type="match status" value="1"/>
</dbReference>
<organism evidence="4 5">
    <name type="scientific">Herpetosiphon geysericola</name>
    <dbReference type="NCBI Taxonomy" id="70996"/>
    <lineage>
        <taxon>Bacteria</taxon>
        <taxon>Bacillati</taxon>
        <taxon>Chloroflexota</taxon>
        <taxon>Chloroflexia</taxon>
        <taxon>Herpetosiphonales</taxon>
        <taxon>Herpetosiphonaceae</taxon>
        <taxon>Herpetosiphon</taxon>
    </lineage>
</organism>
<feature type="domain" description="Glycosyl hydrolase family 13 catalytic" evidence="3">
    <location>
        <begin position="23"/>
        <end position="362"/>
    </location>
</feature>
<protein>
    <submittedName>
        <fullName evidence="4">Alpha-amylase</fullName>
    </submittedName>
</protein>
<dbReference type="InterPro" id="IPR013780">
    <property type="entry name" value="Glyco_hydro_b"/>
</dbReference>
<dbReference type="SUPFAM" id="SSF51011">
    <property type="entry name" value="Glycosyl hydrolase domain"/>
    <property type="match status" value="1"/>
</dbReference>
<gene>
    <name evidence="4" type="ORF">SE18_03975</name>
</gene>
<dbReference type="InterPro" id="IPR055138">
    <property type="entry name" value="Neopullulanase-like_C"/>
</dbReference>
<sequence>MHPWANDAQAYHMYPLGLCGAPTNNDQTSQPVARLNQLHGWIEHLQSLGINLLYLGPVFESSAHGYDTIDYFSVDRRLGTNADLQQLIAALHAAGIRVLLDGVFNHVGRDFWAFRDLQAHGHNSAYAAWFAGLDFNQRSPYGDGFSYQGWHGHYDLVKLNLHNSNVRTYLFQAVNVWVEQFAIDGLRLDAADQIEHGFLAELAGHCKSLRSDFLLIGEVVHGDYRQWTNAGMLDSVTNYEAYKGLYSSLNDCNYFEIAYSLNRQFGAGGIYRATPLYNFVDNHDVDRIASTLHNHAQLYPLHLLLYTMPGLPSLYYGSEWALLGQKTASSDQALRPALPQPALVQANQPDLVAAIRRFSQLRHDYSALRHGEYAQLYVQAEQLVFVRWTKEQTLVVALNAASTAQSCQFTVPFGEGSVLEDRLNGGETRVLHGQLQLELAPTWGQVWQLVN</sequence>
<reference evidence="4 5" key="1">
    <citation type="submission" date="2015-07" db="EMBL/GenBank/DDBJ databases">
        <title>Whole genome sequence of Herpetosiphon geysericola DSM 7119.</title>
        <authorList>
            <person name="Hemp J."/>
            <person name="Ward L.M."/>
            <person name="Pace L.A."/>
            <person name="Fischer W.W."/>
        </authorList>
    </citation>
    <scope>NUCLEOTIDE SEQUENCE [LARGE SCALE GENOMIC DNA]</scope>
    <source>
        <strain evidence="4 5">DSM 7119</strain>
    </source>
</reference>
<dbReference type="AlphaFoldDB" id="A0A0N8GT28"/>
<dbReference type="PANTHER" id="PTHR10357:SF210">
    <property type="entry name" value="MALTODEXTRIN GLUCOSIDASE"/>
    <property type="match status" value="1"/>
</dbReference>
<dbReference type="InterPro" id="IPR045857">
    <property type="entry name" value="O16G_dom_2"/>
</dbReference>
<dbReference type="Pfam" id="PF22460">
    <property type="entry name" value="Neopullulanase-like_C"/>
    <property type="match status" value="1"/>
</dbReference>
<keyword evidence="2" id="KW-0326">Glycosidase</keyword>
<dbReference type="RefSeq" id="WP_054533123.1">
    <property type="nucleotide sequence ID" value="NZ_LGKP01000008.1"/>
</dbReference>
<evidence type="ECO:0000256" key="2">
    <source>
        <dbReference type="ARBA" id="ARBA00023295"/>
    </source>
</evidence>
<dbReference type="Proteomes" id="UP000050277">
    <property type="component" value="Unassembled WGS sequence"/>
</dbReference>
<dbReference type="Gene3D" id="2.60.40.1180">
    <property type="entry name" value="Golgi alpha-mannosidase II"/>
    <property type="match status" value="1"/>
</dbReference>
<dbReference type="CDD" id="cd11353">
    <property type="entry name" value="AmyAc_euk_bac_CMD_like"/>
    <property type="match status" value="1"/>
</dbReference>